<dbReference type="AlphaFoldDB" id="F0RYU0"/>
<dbReference type="OrthoDB" id="357425at2"/>
<evidence type="ECO:0000313" key="3">
    <source>
        <dbReference type="EMBL" id="ADY13076.1"/>
    </source>
</evidence>
<keyword evidence="3" id="KW-0032">Aminotransferase</keyword>
<dbReference type="InterPro" id="IPR000653">
    <property type="entry name" value="DegT/StrS_aminotransferase"/>
</dbReference>
<gene>
    <name evidence="3" type="ordered locus">SpiBuddy_1251</name>
</gene>
<comment type="similarity">
    <text evidence="1 2">Belongs to the DegT/DnrJ/EryC1 family.</text>
</comment>
<dbReference type="Proteomes" id="UP000008466">
    <property type="component" value="Chromosome"/>
</dbReference>
<evidence type="ECO:0000313" key="4">
    <source>
        <dbReference type="Proteomes" id="UP000008466"/>
    </source>
</evidence>
<proteinExistence type="inferred from homology"/>
<dbReference type="HOGENOM" id="CLU_033332_2_0_12"/>
<protein>
    <submittedName>
        <fullName evidence="3">DegT/DnrJ/EryC1/StrS aminotransferase</fullName>
    </submittedName>
</protein>
<dbReference type="InterPro" id="IPR015421">
    <property type="entry name" value="PyrdxlP-dep_Trfase_major"/>
</dbReference>
<organism evidence="3 4">
    <name type="scientific">Sphaerochaeta globosa (strain ATCC BAA-1886 / DSM 22777 / Buddy)</name>
    <name type="common">Spirochaeta sp. (strain Buddy)</name>
    <dbReference type="NCBI Taxonomy" id="158189"/>
    <lineage>
        <taxon>Bacteria</taxon>
        <taxon>Pseudomonadati</taxon>
        <taxon>Spirochaetota</taxon>
        <taxon>Spirochaetia</taxon>
        <taxon>Spirochaetales</taxon>
        <taxon>Sphaerochaetaceae</taxon>
        <taxon>Sphaerochaeta</taxon>
    </lineage>
</organism>
<evidence type="ECO:0000256" key="2">
    <source>
        <dbReference type="RuleBase" id="RU004508"/>
    </source>
</evidence>
<dbReference type="RefSeq" id="WP_013606927.1">
    <property type="nucleotide sequence ID" value="NC_015152.1"/>
</dbReference>
<dbReference type="GO" id="GO:0030170">
    <property type="term" value="F:pyridoxal phosphate binding"/>
    <property type="evidence" value="ECO:0007669"/>
    <property type="project" value="TreeGrafter"/>
</dbReference>
<dbReference type="GO" id="GO:0008483">
    <property type="term" value="F:transaminase activity"/>
    <property type="evidence" value="ECO:0007669"/>
    <property type="project" value="UniProtKB-KW"/>
</dbReference>
<dbReference type="PANTHER" id="PTHR30244:SF34">
    <property type="entry name" value="DTDP-4-AMINO-4,6-DIDEOXYGALACTOSE TRANSAMINASE"/>
    <property type="match status" value="1"/>
</dbReference>
<dbReference type="InterPro" id="IPR015422">
    <property type="entry name" value="PyrdxlP-dep_Trfase_small"/>
</dbReference>
<dbReference type="Gene3D" id="3.90.1150.10">
    <property type="entry name" value="Aspartate Aminotransferase, domain 1"/>
    <property type="match status" value="1"/>
</dbReference>
<dbReference type="SUPFAM" id="SSF53383">
    <property type="entry name" value="PLP-dependent transferases"/>
    <property type="match status" value="1"/>
</dbReference>
<dbReference type="STRING" id="158189.SpiBuddy_1251"/>
<dbReference type="InterPro" id="IPR015424">
    <property type="entry name" value="PyrdxlP-dep_Trfase"/>
</dbReference>
<accession>F0RYU0</accession>
<dbReference type="Pfam" id="PF01041">
    <property type="entry name" value="DegT_DnrJ_EryC1"/>
    <property type="match status" value="1"/>
</dbReference>
<dbReference type="KEGG" id="sbu:SpiBuddy_1251"/>
<keyword evidence="4" id="KW-1185">Reference proteome</keyword>
<dbReference type="EMBL" id="CP002541">
    <property type="protein sequence ID" value="ADY13076.1"/>
    <property type="molecule type" value="Genomic_DNA"/>
</dbReference>
<dbReference type="Gene3D" id="3.40.640.10">
    <property type="entry name" value="Type I PLP-dependent aspartate aminotransferase-like (Major domain)"/>
    <property type="match status" value="1"/>
</dbReference>
<dbReference type="eggNOG" id="COG0399">
    <property type="taxonomic scope" value="Bacteria"/>
</dbReference>
<reference evidence="4" key="1">
    <citation type="submission" date="2011-02" db="EMBL/GenBank/DDBJ databases">
        <title>Complete sequence of Spirochaeta sp. Buddy.</title>
        <authorList>
            <person name="Lucas S."/>
            <person name="Copeland A."/>
            <person name="Lapidus A."/>
            <person name="Cheng J.-F."/>
            <person name="Goodwin L."/>
            <person name="Pitluck S."/>
            <person name="Zeytun A."/>
            <person name="Detter J.C."/>
            <person name="Han C."/>
            <person name="Tapia R."/>
            <person name="Land M."/>
            <person name="Hauser L."/>
            <person name="Kyrpides N."/>
            <person name="Ivanova N."/>
            <person name="Mikhailova N."/>
            <person name="Pagani I."/>
            <person name="Ritalahti K.M."/>
            <person name="Loeffler F.E."/>
            <person name="Woyke T."/>
        </authorList>
    </citation>
    <scope>NUCLEOTIDE SEQUENCE [LARGE SCALE GENOMIC DNA]</scope>
    <source>
        <strain evidence="4">ATCC BAA-1886 / DSM 22777 / Buddy</strain>
    </source>
</reference>
<keyword evidence="2" id="KW-0663">Pyridoxal phosphate</keyword>
<name>F0RYU0_SPHGB</name>
<sequence length="343" mass="37751">MALIPFYKPTLRRKDMDAVLQTMVDERIGPGERKNVFLNQFCEMVGAKGGLALRSYVDALSCALVSCNLGPHAKIGVSILSPSWYQNVADALGFELVCGDIEAEHGCLAQQEALRLVDQGCSALLIHQPMCQIPFACDYKQLGVPVIEDITQSLASEYEEQKSGGYGDMVLCAFEEDSIVSTAGGAAIVYTKDSYQPMVKAFAQHVRPYIELPDMNAALGMIQLAALPEQLSKRRELYGLFAKSLLKTSHRVFGIGNIDFQPNGYGFCVALDSKPEDAIKFANKYQVSAKKTFTDTLASQASDRFDLYPKAIPLFLRAISLPIYPFLKQSEVELLIKVISHLS</sequence>
<evidence type="ECO:0000256" key="1">
    <source>
        <dbReference type="ARBA" id="ARBA00037999"/>
    </source>
</evidence>
<keyword evidence="3" id="KW-0808">Transferase</keyword>
<dbReference type="GO" id="GO:0000271">
    <property type="term" value="P:polysaccharide biosynthetic process"/>
    <property type="evidence" value="ECO:0007669"/>
    <property type="project" value="TreeGrafter"/>
</dbReference>
<dbReference type="PANTHER" id="PTHR30244">
    <property type="entry name" value="TRANSAMINASE"/>
    <property type="match status" value="1"/>
</dbReference>